<accession>A0A1H8A647</accession>
<dbReference type="STRING" id="551995.SAMN05192574_101381"/>
<reference evidence="2" key="1">
    <citation type="submission" date="2016-10" db="EMBL/GenBank/DDBJ databases">
        <authorList>
            <person name="Varghese N."/>
            <person name="Submissions S."/>
        </authorList>
    </citation>
    <scope>NUCLEOTIDE SEQUENCE [LARGE SCALE GENOMIC DNA]</scope>
    <source>
        <strain evidence="2">Gh-48</strain>
    </source>
</reference>
<keyword evidence="2" id="KW-1185">Reference proteome</keyword>
<dbReference type="Proteomes" id="UP000198942">
    <property type="component" value="Unassembled WGS sequence"/>
</dbReference>
<sequence>MAILPNGVTVTLKVTEIENTEEYSITDRFLEDDGIQCRWYVVNKKGEILNNNAMFYSDAKLLCELANYKHTH</sequence>
<dbReference type="RefSeq" id="WP_091206865.1">
    <property type="nucleotide sequence ID" value="NZ_FOCL01000001.1"/>
</dbReference>
<protein>
    <submittedName>
        <fullName evidence="1">Uncharacterized protein</fullName>
    </submittedName>
</protein>
<name>A0A1H8A647_9SPHI</name>
<dbReference type="EMBL" id="FOCL01000001">
    <property type="protein sequence ID" value="SEM66225.1"/>
    <property type="molecule type" value="Genomic_DNA"/>
</dbReference>
<gene>
    <name evidence="1" type="ORF">SAMN05192574_101381</name>
</gene>
<organism evidence="1 2">
    <name type="scientific">Mucilaginibacter gossypiicola</name>
    <dbReference type="NCBI Taxonomy" id="551995"/>
    <lineage>
        <taxon>Bacteria</taxon>
        <taxon>Pseudomonadati</taxon>
        <taxon>Bacteroidota</taxon>
        <taxon>Sphingobacteriia</taxon>
        <taxon>Sphingobacteriales</taxon>
        <taxon>Sphingobacteriaceae</taxon>
        <taxon>Mucilaginibacter</taxon>
    </lineage>
</organism>
<evidence type="ECO:0000313" key="2">
    <source>
        <dbReference type="Proteomes" id="UP000198942"/>
    </source>
</evidence>
<evidence type="ECO:0000313" key="1">
    <source>
        <dbReference type="EMBL" id="SEM66225.1"/>
    </source>
</evidence>
<proteinExistence type="predicted"/>
<dbReference type="AlphaFoldDB" id="A0A1H8A647"/>